<dbReference type="InterPro" id="IPR050995">
    <property type="entry name" value="WD-F-box_domain-protein"/>
</dbReference>
<dbReference type="Gene3D" id="2.130.10.10">
    <property type="entry name" value="YVTN repeat-like/Quinoprotein amine dehydrogenase"/>
    <property type="match status" value="1"/>
</dbReference>
<dbReference type="SUPFAM" id="SSF53474">
    <property type="entry name" value="alpha/beta-Hydrolases"/>
    <property type="match status" value="1"/>
</dbReference>
<dbReference type="PANTHER" id="PTHR14604">
    <property type="entry name" value="WD40 REPEAT PF20"/>
    <property type="match status" value="1"/>
</dbReference>
<feature type="repeat" description="WD" evidence="2">
    <location>
        <begin position="192"/>
        <end position="208"/>
    </location>
</feature>
<dbReference type="RefSeq" id="XP_002777284.1">
    <property type="nucleotide sequence ID" value="XM_002777238.1"/>
</dbReference>
<proteinExistence type="inferred from homology"/>
<dbReference type="PROSITE" id="PS50082">
    <property type="entry name" value="WD_REPEATS_2"/>
    <property type="match status" value="1"/>
</dbReference>
<reference evidence="3 4" key="1">
    <citation type="submission" date="2008-07" db="EMBL/GenBank/DDBJ databases">
        <authorList>
            <person name="El-Sayed N."/>
            <person name="Caler E."/>
            <person name="Inman J."/>
            <person name="Amedeo P."/>
            <person name="Hass B."/>
            <person name="Wortman J."/>
        </authorList>
    </citation>
    <scope>NUCLEOTIDE SEQUENCE [LARGE SCALE GENOMIC DNA]</scope>
    <source>
        <strain evidence="4">ATCC 50983 / TXsc</strain>
    </source>
</reference>
<dbReference type="InterPro" id="IPR001680">
    <property type="entry name" value="WD40_rpt"/>
</dbReference>
<dbReference type="SUPFAM" id="SSF50978">
    <property type="entry name" value="WD40 repeat-like"/>
    <property type="match status" value="1"/>
</dbReference>
<keyword evidence="2" id="KW-0853">WD repeat</keyword>
<organism evidence="4">
    <name type="scientific">Perkinsus marinus (strain ATCC 50983 / TXsc)</name>
    <dbReference type="NCBI Taxonomy" id="423536"/>
    <lineage>
        <taxon>Eukaryota</taxon>
        <taxon>Sar</taxon>
        <taxon>Alveolata</taxon>
        <taxon>Perkinsozoa</taxon>
        <taxon>Perkinsea</taxon>
        <taxon>Perkinsida</taxon>
        <taxon>Perkinsidae</taxon>
        <taxon>Perkinsus</taxon>
    </lineage>
</organism>
<dbReference type="OrthoDB" id="443318at2759"/>
<dbReference type="Gene3D" id="3.40.50.1820">
    <property type="entry name" value="alpha/beta hydrolase"/>
    <property type="match status" value="1"/>
</dbReference>
<dbReference type="InterPro" id="IPR001563">
    <property type="entry name" value="Peptidase_S10"/>
</dbReference>
<dbReference type="InterPro" id="IPR029058">
    <property type="entry name" value="AB_hydrolase_fold"/>
</dbReference>
<dbReference type="GO" id="GO:0004185">
    <property type="term" value="F:serine-type carboxypeptidase activity"/>
    <property type="evidence" value="ECO:0007669"/>
    <property type="project" value="InterPro"/>
</dbReference>
<dbReference type="InterPro" id="IPR036322">
    <property type="entry name" value="WD40_repeat_dom_sf"/>
</dbReference>
<dbReference type="PANTHER" id="PTHR14604:SF3">
    <property type="entry name" value="SPERM-ASSOCIATED ANTIGEN 16 PROTEIN"/>
    <property type="match status" value="1"/>
</dbReference>
<accession>C5L2K6</accession>
<gene>
    <name evidence="3" type="ORF">Pmar_PMAR021750</name>
</gene>
<evidence type="ECO:0000256" key="2">
    <source>
        <dbReference type="PROSITE-ProRule" id="PRU00221"/>
    </source>
</evidence>
<sequence length="288" mass="32100">MAFKSCTAPRVATHEECENKASHVTICLKLSKLCDRGDILAPLKRRGINMYDMRITTKDGSTGQVEDPRLDRFLNRCEVQRKLGVNKKFTSCTDDVSIIGDFGMDFILPSDKLLPDLLDAEIEILLYDGDQDYVCNWIGYEQVADALDWPGRNAFRNARRYEYKGIDGISVGQLRSIRWKEKGMFGFLQGIYLASADADGVVKVWDLRMVAEVLQIDTGNMPANEADWDISGKVIAVASMDSSVKLFDVWEKKFLRTLEGHEDSAGSAVRGILAWECCCGDSGSVGVT</sequence>
<keyword evidence="4" id="KW-1185">Reference proteome</keyword>
<dbReference type="EMBL" id="GG678592">
    <property type="protein sequence ID" value="EER09100.1"/>
    <property type="molecule type" value="Genomic_DNA"/>
</dbReference>
<name>C5L2K6_PERM5</name>
<protein>
    <submittedName>
        <fullName evidence="3">WD repeat pf20, putative</fullName>
    </submittedName>
</protein>
<dbReference type="InParanoid" id="C5L2K6"/>
<dbReference type="GO" id="GO:0006508">
    <property type="term" value="P:proteolysis"/>
    <property type="evidence" value="ECO:0007669"/>
    <property type="project" value="InterPro"/>
</dbReference>
<evidence type="ECO:0000313" key="3">
    <source>
        <dbReference type="EMBL" id="EER09100.1"/>
    </source>
</evidence>
<dbReference type="Gene3D" id="1.10.287.410">
    <property type="match status" value="1"/>
</dbReference>
<dbReference type="Proteomes" id="UP000007800">
    <property type="component" value="Unassembled WGS sequence"/>
</dbReference>
<evidence type="ECO:0000313" key="4">
    <source>
        <dbReference type="Proteomes" id="UP000007800"/>
    </source>
</evidence>
<comment type="similarity">
    <text evidence="1">Belongs to the peptidase S10 family.</text>
</comment>
<dbReference type="InterPro" id="IPR015943">
    <property type="entry name" value="WD40/YVTN_repeat-like_dom_sf"/>
</dbReference>
<dbReference type="Pfam" id="PF00450">
    <property type="entry name" value="Peptidase_S10"/>
    <property type="match status" value="1"/>
</dbReference>
<evidence type="ECO:0000256" key="1">
    <source>
        <dbReference type="ARBA" id="ARBA00009431"/>
    </source>
</evidence>
<dbReference type="GeneID" id="9065186"/>
<dbReference type="AlphaFoldDB" id="C5L2K6"/>
<dbReference type="Pfam" id="PF00400">
    <property type="entry name" value="WD40"/>
    <property type="match status" value="2"/>
</dbReference>